<keyword evidence="1" id="KW-1133">Transmembrane helix</keyword>
<sequence>MNPRAVGYALAGLLAGALLVNALPHLVHGGLGQPFPTPFEVAWSPAANIGWGLVNLLLGVTLAVVVWNGLRTLPFLAGAGVGSLAAATVLLVVMG</sequence>
<feature type="transmembrane region" description="Helical" evidence="1">
    <location>
        <begin position="75"/>
        <end position="94"/>
    </location>
</feature>
<dbReference type="Proteomes" id="UP001582793">
    <property type="component" value="Unassembled WGS sequence"/>
</dbReference>
<reference evidence="2 3" key="1">
    <citation type="submission" date="2024-04" db="EMBL/GenBank/DDBJ databases">
        <title>Polymorphospora sp. isolated from Baiyangdian Lake in Xiong'an New Area.</title>
        <authorList>
            <person name="Zhang X."/>
            <person name="Liu J."/>
        </authorList>
    </citation>
    <scope>NUCLEOTIDE SEQUENCE [LARGE SCALE GENOMIC DNA]</scope>
    <source>
        <strain evidence="2 3">2-325</strain>
    </source>
</reference>
<evidence type="ECO:0000256" key="1">
    <source>
        <dbReference type="SAM" id="Phobius"/>
    </source>
</evidence>
<name>A0ABV5CQ25_9ACTN</name>
<feature type="transmembrane region" description="Helical" evidence="1">
    <location>
        <begin position="48"/>
        <end position="68"/>
    </location>
</feature>
<gene>
    <name evidence="2" type="ORF">AAFH96_07210</name>
</gene>
<keyword evidence="1" id="KW-0472">Membrane</keyword>
<evidence type="ECO:0000313" key="3">
    <source>
        <dbReference type="Proteomes" id="UP001582793"/>
    </source>
</evidence>
<accession>A0ABV5CQ25</accession>
<protein>
    <submittedName>
        <fullName evidence="2">Uncharacterized protein</fullName>
    </submittedName>
</protein>
<keyword evidence="3" id="KW-1185">Reference proteome</keyword>
<keyword evidence="1" id="KW-0812">Transmembrane</keyword>
<dbReference type="EMBL" id="JBCGDC010000014">
    <property type="protein sequence ID" value="MFB6392898.1"/>
    <property type="molecule type" value="Genomic_DNA"/>
</dbReference>
<dbReference type="RefSeq" id="WP_364214377.1">
    <property type="nucleotide sequence ID" value="NZ_JBCGDC010000014.1"/>
</dbReference>
<evidence type="ECO:0000313" key="2">
    <source>
        <dbReference type="EMBL" id="MFB6392898.1"/>
    </source>
</evidence>
<comment type="caution">
    <text evidence="2">The sequence shown here is derived from an EMBL/GenBank/DDBJ whole genome shotgun (WGS) entry which is preliminary data.</text>
</comment>
<organism evidence="2 3">
    <name type="scientific">Polymorphospora lycopeni</name>
    <dbReference type="NCBI Taxonomy" id="3140240"/>
    <lineage>
        <taxon>Bacteria</taxon>
        <taxon>Bacillati</taxon>
        <taxon>Actinomycetota</taxon>
        <taxon>Actinomycetes</taxon>
        <taxon>Micromonosporales</taxon>
        <taxon>Micromonosporaceae</taxon>
        <taxon>Polymorphospora</taxon>
    </lineage>
</organism>
<proteinExistence type="predicted"/>